<dbReference type="InterPro" id="IPR003382">
    <property type="entry name" value="Flavoprotein"/>
</dbReference>
<dbReference type="AlphaFoldDB" id="A0A840P6T8"/>
<dbReference type="InterPro" id="IPR036551">
    <property type="entry name" value="Flavin_trans-like"/>
</dbReference>
<dbReference type="Pfam" id="PF02441">
    <property type="entry name" value="Flavoprotein"/>
    <property type="match status" value="1"/>
</dbReference>
<dbReference type="Gene3D" id="3.40.50.1950">
    <property type="entry name" value="Flavin prenyltransferase-like"/>
    <property type="match status" value="1"/>
</dbReference>
<dbReference type="GO" id="GO:0010181">
    <property type="term" value="F:FMN binding"/>
    <property type="evidence" value="ECO:0007669"/>
    <property type="project" value="TreeGrafter"/>
</dbReference>
<dbReference type="RefSeq" id="WP_185051627.1">
    <property type="nucleotide sequence ID" value="NZ_BAABIX010000004.1"/>
</dbReference>
<sequence length="180" mass="19899">MDISAEAQLVLYVVVCGAPAAGTVSTLVDLAQKERWQVRVIATEMGRRFIDAEELARRTGDRVRTGFRMPDEPDELPAADAVVVAPATFNTINKWANGIADSFPVGLLCELMGFGVPILAVPLLKDALARHMAFSRSLDALREMGVRVLFDPDAPSHARMPSWERVIEEIQQMLRDRARV</sequence>
<dbReference type="SUPFAM" id="SSF52507">
    <property type="entry name" value="Homo-oligomeric flavin-containing Cys decarboxylases, HFCD"/>
    <property type="match status" value="1"/>
</dbReference>
<proteinExistence type="predicted"/>
<dbReference type="GO" id="GO:0015937">
    <property type="term" value="P:coenzyme A biosynthetic process"/>
    <property type="evidence" value="ECO:0007669"/>
    <property type="project" value="TreeGrafter"/>
</dbReference>
<dbReference type="GO" id="GO:0071513">
    <property type="term" value="C:phosphopantothenoylcysteine decarboxylase complex"/>
    <property type="evidence" value="ECO:0007669"/>
    <property type="project" value="TreeGrafter"/>
</dbReference>
<name>A0A840P6T8_9ACTN</name>
<dbReference type="Proteomes" id="UP000578449">
    <property type="component" value="Unassembled WGS sequence"/>
</dbReference>
<reference evidence="2 3" key="1">
    <citation type="submission" date="2020-08" db="EMBL/GenBank/DDBJ databases">
        <title>Genomic Encyclopedia of Type Strains, Phase IV (KMG-IV): sequencing the most valuable type-strain genomes for metagenomic binning, comparative biology and taxonomic classification.</title>
        <authorList>
            <person name="Goeker M."/>
        </authorList>
    </citation>
    <scope>NUCLEOTIDE SEQUENCE [LARGE SCALE GENOMIC DNA]</scope>
    <source>
        <strain evidence="2 3">DSM 45615</strain>
    </source>
</reference>
<gene>
    <name evidence="2" type="ORF">HNP84_004453</name>
</gene>
<feature type="domain" description="Flavoprotein" evidence="1">
    <location>
        <begin position="12"/>
        <end position="173"/>
    </location>
</feature>
<protein>
    <submittedName>
        <fullName evidence="2">Phosphopantothenoylcysteine synthetase/decarboxylase</fullName>
    </submittedName>
</protein>
<dbReference type="EMBL" id="JACHGN010000009">
    <property type="protein sequence ID" value="MBB5134719.1"/>
    <property type="molecule type" value="Genomic_DNA"/>
</dbReference>
<evidence type="ECO:0000313" key="3">
    <source>
        <dbReference type="Proteomes" id="UP000578449"/>
    </source>
</evidence>
<dbReference type="PANTHER" id="PTHR14359">
    <property type="entry name" value="HOMO-OLIGOMERIC FLAVIN CONTAINING CYS DECARBOXYLASE FAMILY"/>
    <property type="match status" value="1"/>
</dbReference>
<evidence type="ECO:0000313" key="2">
    <source>
        <dbReference type="EMBL" id="MBB5134719.1"/>
    </source>
</evidence>
<organism evidence="2 3">
    <name type="scientific">Thermocatellispora tengchongensis</name>
    <dbReference type="NCBI Taxonomy" id="1073253"/>
    <lineage>
        <taxon>Bacteria</taxon>
        <taxon>Bacillati</taxon>
        <taxon>Actinomycetota</taxon>
        <taxon>Actinomycetes</taxon>
        <taxon>Streptosporangiales</taxon>
        <taxon>Streptosporangiaceae</taxon>
        <taxon>Thermocatellispora</taxon>
    </lineage>
</organism>
<keyword evidence="3" id="KW-1185">Reference proteome</keyword>
<evidence type="ECO:0000259" key="1">
    <source>
        <dbReference type="Pfam" id="PF02441"/>
    </source>
</evidence>
<dbReference type="PANTHER" id="PTHR14359:SF6">
    <property type="entry name" value="PHOSPHOPANTOTHENOYLCYSTEINE DECARBOXYLASE"/>
    <property type="match status" value="1"/>
</dbReference>
<accession>A0A840P6T8</accession>
<dbReference type="GO" id="GO:0004633">
    <property type="term" value="F:phosphopantothenoylcysteine decarboxylase activity"/>
    <property type="evidence" value="ECO:0007669"/>
    <property type="project" value="TreeGrafter"/>
</dbReference>
<comment type="caution">
    <text evidence="2">The sequence shown here is derived from an EMBL/GenBank/DDBJ whole genome shotgun (WGS) entry which is preliminary data.</text>
</comment>